<dbReference type="STRING" id="1811193.A0O21_05295"/>
<reference evidence="2" key="2">
    <citation type="submission" date="2016-03" db="EMBL/GenBank/DDBJ databases">
        <title>Streptococcus antelopensis sp. nov., isolated from the feces of the Tibetan antelope (Pantholops hodgsonii) in Hoh Xil National Nature Reserve, Qinghai, China.</title>
        <authorList>
            <person name="Bai X."/>
        </authorList>
    </citation>
    <scope>NUCLEOTIDE SEQUENCE [LARGE SCALE GENOMIC DNA]</scope>
    <source>
        <strain evidence="2">TA 26</strain>
    </source>
</reference>
<organism evidence="1 2">
    <name type="scientific">Streptococcus pantholopis</name>
    <dbReference type="NCBI Taxonomy" id="1811193"/>
    <lineage>
        <taxon>Bacteria</taxon>
        <taxon>Bacillati</taxon>
        <taxon>Bacillota</taxon>
        <taxon>Bacilli</taxon>
        <taxon>Lactobacillales</taxon>
        <taxon>Streptococcaceae</taxon>
        <taxon>Streptococcus</taxon>
    </lineage>
</organism>
<accession>A0A172Q7L0</accession>
<dbReference type="AlphaFoldDB" id="A0A172Q7L0"/>
<name>A0A172Q7L0_9STRE</name>
<dbReference type="EMBL" id="CP014699">
    <property type="protein sequence ID" value="AND79483.1"/>
    <property type="molecule type" value="Genomic_DNA"/>
</dbReference>
<dbReference type="Proteomes" id="UP000077317">
    <property type="component" value="Chromosome"/>
</dbReference>
<proteinExistence type="predicted"/>
<protein>
    <submittedName>
        <fullName evidence="1">Uncharacterized protein</fullName>
    </submittedName>
</protein>
<sequence>MRNWLIDKENIKYKAEQDRMVEYLASHYEGIKKIEFQDYYVDKVTGYISSEAKINDKYNITFFIQGSDEEISVDYYDDFKVNHRKVTNSIDSLKDIHIIYYLESADDK</sequence>
<dbReference type="KEGG" id="spat:A0O21_05295"/>
<evidence type="ECO:0000313" key="2">
    <source>
        <dbReference type="Proteomes" id="UP000077317"/>
    </source>
</evidence>
<reference evidence="1 2" key="1">
    <citation type="journal article" date="2016" name="Int. J. Syst. Evol. Microbiol.">
        <title>Streptococcuspantholopis sp. nov., isolated from faeces of the Tibetan antelope (Pantholops hodgsonii).</title>
        <authorList>
            <person name="Bai X."/>
            <person name="Xiong Y."/>
            <person name="Lu S."/>
            <person name="Jin D."/>
            <person name="Lai X."/>
            <person name="Yang J."/>
            <person name="Niu L."/>
            <person name="Hu S."/>
            <person name="Meng X."/>
            <person name="Pu J."/>
            <person name="Ye C."/>
            <person name="Xu J."/>
        </authorList>
    </citation>
    <scope>NUCLEOTIDE SEQUENCE [LARGE SCALE GENOMIC DNA]</scope>
    <source>
        <strain evidence="1 2">TA 26</strain>
    </source>
</reference>
<keyword evidence="2" id="KW-1185">Reference proteome</keyword>
<gene>
    <name evidence="1" type="ORF">A0O21_05295</name>
</gene>
<evidence type="ECO:0000313" key="1">
    <source>
        <dbReference type="EMBL" id="AND79483.1"/>
    </source>
</evidence>